<dbReference type="PANTHER" id="PTHR31672">
    <property type="entry name" value="BNACNNG10540D PROTEIN"/>
    <property type="match status" value="1"/>
</dbReference>
<proteinExistence type="predicted"/>
<dbReference type="SUPFAM" id="SSF50965">
    <property type="entry name" value="Galactose oxidase, central domain"/>
    <property type="match status" value="1"/>
</dbReference>
<dbReference type="OrthoDB" id="5314306at2759"/>
<protein>
    <submittedName>
        <fullName evidence="2">F-box protein</fullName>
    </submittedName>
</protein>
<dbReference type="InterPro" id="IPR050796">
    <property type="entry name" value="SCF_F-box_component"/>
</dbReference>
<dbReference type="Pfam" id="PF00646">
    <property type="entry name" value="F-box"/>
    <property type="match status" value="1"/>
</dbReference>
<dbReference type="SMART" id="SM00256">
    <property type="entry name" value="FBOX"/>
    <property type="match status" value="1"/>
</dbReference>
<dbReference type="EMBL" id="JAAARO010000015">
    <property type="protein sequence ID" value="KAF5735368.1"/>
    <property type="molecule type" value="Genomic_DNA"/>
</dbReference>
<reference evidence="2 3" key="1">
    <citation type="journal article" date="2020" name="Nat. Commun.">
        <title>Genome of Tripterygium wilfordii and identification of cytochrome P450 involved in triptolide biosynthesis.</title>
        <authorList>
            <person name="Tu L."/>
            <person name="Su P."/>
            <person name="Zhang Z."/>
            <person name="Gao L."/>
            <person name="Wang J."/>
            <person name="Hu T."/>
            <person name="Zhou J."/>
            <person name="Zhang Y."/>
            <person name="Zhao Y."/>
            <person name="Liu Y."/>
            <person name="Song Y."/>
            <person name="Tong Y."/>
            <person name="Lu Y."/>
            <person name="Yang J."/>
            <person name="Xu C."/>
            <person name="Jia M."/>
            <person name="Peters R.J."/>
            <person name="Huang L."/>
            <person name="Gao W."/>
        </authorList>
    </citation>
    <scope>NUCLEOTIDE SEQUENCE [LARGE SCALE GENOMIC DNA]</scope>
    <source>
        <strain evidence="3">cv. XIE 37</strain>
        <tissue evidence="2">Leaf</tissue>
    </source>
</reference>
<dbReference type="InParanoid" id="A0A7J7CMZ8"/>
<evidence type="ECO:0000313" key="3">
    <source>
        <dbReference type="Proteomes" id="UP000593562"/>
    </source>
</evidence>
<evidence type="ECO:0000259" key="1">
    <source>
        <dbReference type="SMART" id="SM00256"/>
    </source>
</evidence>
<dbReference type="Proteomes" id="UP000593562">
    <property type="component" value="Unassembled WGS sequence"/>
</dbReference>
<name>A0A7J7CMZ8_TRIWF</name>
<dbReference type="SUPFAM" id="SSF81383">
    <property type="entry name" value="F-box domain"/>
    <property type="match status" value="1"/>
</dbReference>
<dbReference type="InterPro" id="IPR036047">
    <property type="entry name" value="F-box-like_dom_sf"/>
</dbReference>
<keyword evidence="3" id="KW-1185">Reference proteome</keyword>
<dbReference type="InterPro" id="IPR001810">
    <property type="entry name" value="F-box_dom"/>
</dbReference>
<feature type="domain" description="F-box" evidence="1">
    <location>
        <begin position="6"/>
        <end position="46"/>
    </location>
</feature>
<dbReference type="InterPro" id="IPR011043">
    <property type="entry name" value="Gal_Oxase/kelch_b-propeller"/>
</dbReference>
<dbReference type="FunCoup" id="A0A7J7CMZ8">
    <property type="interactions" value="137"/>
</dbReference>
<dbReference type="InterPro" id="IPR006527">
    <property type="entry name" value="F-box-assoc_dom_typ1"/>
</dbReference>
<dbReference type="Pfam" id="PF07734">
    <property type="entry name" value="FBA_1"/>
    <property type="match status" value="1"/>
</dbReference>
<dbReference type="InterPro" id="IPR017451">
    <property type="entry name" value="F-box-assoc_interact_dom"/>
</dbReference>
<dbReference type="Gene3D" id="1.20.1280.50">
    <property type="match status" value="1"/>
</dbReference>
<organism evidence="2 3">
    <name type="scientific">Tripterygium wilfordii</name>
    <name type="common">Thunder God vine</name>
    <dbReference type="NCBI Taxonomy" id="458696"/>
    <lineage>
        <taxon>Eukaryota</taxon>
        <taxon>Viridiplantae</taxon>
        <taxon>Streptophyta</taxon>
        <taxon>Embryophyta</taxon>
        <taxon>Tracheophyta</taxon>
        <taxon>Spermatophyta</taxon>
        <taxon>Magnoliopsida</taxon>
        <taxon>eudicotyledons</taxon>
        <taxon>Gunneridae</taxon>
        <taxon>Pentapetalae</taxon>
        <taxon>rosids</taxon>
        <taxon>fabids</taxon>
        <taxon>Celastrales</taxon>
        <taxon>Celastraceae</taxon>
        <taxon>Tripterygium</taxon>
    </lineage>
</organism>
<gene>
    <name evidence="2" type="ORF">HS088_TW15G00870</name>
</gene>
<sequence>MISDFFPQEVVADILLRLPDKTLGNCLCVCKSWYTFITSPTFIAKHFNKRKNNGRRLLFRQFYASNRVCYSFHVDNSSFVKCQDLYFPLQSFRHSRVVGSCNGVLCLSESILIRTCKIFLWNPTIRKFLSLPPPPVSFSHYSTHVYDLGFGFDCLSDDYKVVVLWFPKREHGNASPSRPQVFVYSLSTNSWRNISAMALPPFKVVRFHMTQAYVNGAIHWVASGGINRLTDDELHSDFILRFNVSDERFDRMCLPKCSATNGTWKLVASSLHKQLSAARYDRDRLHFDCSIWTMKEYGVSESWTMPHMVSLGPTGRNRRWTCVLGSMGDGDLILFRDMDQLYSYEPVSGRLRHLGIYGLEGSSYLNNFTESIALLGQGKTILNENVVESLVLPSQVSKNMEEENNQSKTRKRSGRNVTGFLRKCIYLIQKGCNKQGTDQHI</sequence>
<dbReference type="NCBIfam" id="TIGR01640">
    <property type="entry name" value="F_box_assoc_1"/>
    <property type="match status" value="1"/>
</dbReference>
<dbReference type="InterPro" id="IPR015915">
    <property type="entry name" value="Kelch-typ_b-propeller"/>
</dbReference>
<accession>A0A7J7CMZ8</accession>
<comment type="caution">
    <text evidence="2">The sequence shown here is derived from an EMBL/GenBank/DDBJ whole genome shotgun (WGS) entry which is preliminary data.</text>
</comment>
<evidence type="ECO:0000313" key="2">
    <source>
        <dbReference type="EMBL" id="KAF5735368.1"/>
    </source>
</evidence>
<dbReference type="PANTHER" id="PTHR31672:SF13">
    <property type="entry name" value="F-BOX PROTEIN CPR30-LIKE"/>
    <property type="match status" value="1"/>
</dbReference>
<dbReference type="Gene3D" id="2.120.10.80">
    <property type="entry name" value="Kelch-type beta propeller"/>
    <property type="match status" value="1"/>
</dbReference>
<dbReference type="AlphaFoldDB" id="A0A7J7CMZ8"/>